<proteinExistence type="predicted"/>
<organism evidence="4 5">
    <name type="scientific">Candidatus Eisenbergiella merdipullorum</name>
    <dbReference type="NCBI Taxonomy" id="2838553"/>
    <lineage>
        <taxon>Bacteria</taxon>
        <taxon>Bacillati</taxon>
        <taxon>Bacillota</taxon>
        <taxon>Clostridia</taxon>
        <taxon>Lachnospirales</taxon>
        <taxon>Lachnospiraceae</taxon>
        <taxon>Eisenbergiella</taxon>
    </lineage>
</organism>
<protein>
    <submittedName>
        <fullName evidence="4">Class I SAM-dependent methyltransferase</fullName>
    </submittedName>
</protein>
<keyword evidence="2" id="KW-0808">Transferase</keyword>
<keyword evidence="1 4" id="KW-0489">Methyltransferase</keyword>
<dbReference type="EMBL" id="DWYY01000090">
    <property type="protein sequence ID" value="HJA93136.1"/>
    <property type="molecule type" value="Genomic_DNA"/>
</dbReference>
<dbReference type="Gene3D" id="3.40.50.150">
    <property type="entry name" value="Vaccinia Virus protein VP39"/>
    <property type="match status" value="1"/>
</dbReference>
<dbReference type="PANTHER" id="PTHR43861">
    <property type="entry name" value="TRANS-ACONITATE 2-METHYLTRANSFERASE-RELATED"/>
    <property type="match status" value="1"/>
</dbReference>
<dbReference type="SUPFAM" id="SSF53335">
    <property type="entry name" value="S-adenosyl-L-methionine-dependent methyltransferases"/>
    <property type="match status" value="1"/>
</dbReference>
<dbReference type="PANTHER" id="PTHR43861:SF1">
    <property type="entry name" value="TRANS-ACONITATE 2-METHYLTRANSFERASE"/>
    <property type="match status" value="1"/>
</dbReference>
<feature type="domain" description="Methyltransferase" evidence="3">
    <location>
        <begin position="43"/>
        <end position="131"/>
    </location>
</feature>
<evidence type="ECO:0000313" key="4">
    <source>
        <dbReference type="EMBL" id="HJA93136.1"/>
    </source>
</evidence>
<dbReference type="InterPro" id="IPR041698">
    <property type="entry name" value="Methyltransf_25"/>
</dbReference>
<reference evidence="4" key="2">
    <citation type="submission" date="2021-04" db="EMBL/GenBank/DDBJ databases">
        <authorList>
            <person name="Gilroy R."/>
        </authorList>
    </citation>
    <scope>NUCLEOTIDE SEQUENCE</scope>
    <source>
        <strain evidence="4">CHK179-7159</strain>
    </source>
</reference>
<accession>A0A9D2L1A6</accession>
<name>A0A9D2L1A6_9FIRM</name>
<evidence type="ECO:0000259" key="3">
    <source>
        <dbReference type="Pfam" id="PF13649"/>
    </source>
</evidence>
<dbReference type="GO" id="GO:0008168">
    <property type="term" value="F:methyltransferase activity"/>
    <property type="evidence" value="ECO:0007669"/>
    <property type="project" value="UniProtKB-KW"/>
</dbReference>
<sequence>MSVQKTLEYYNRNAREFAEGTSGVDFSGIQNRFLSHLPEGALILDFGCGSGRDTRYFLGKGFRVEAADGSEELCRLASVYTGIPVKQMLFQELEETEKYDGIWACASILHLRREELPEVFRKMYRALKPGGILYVSFKYGDFEGERNGRYFTDMTEETAEELLESVPELKIKERWVTGDVRAGRGAEKWLNMILRRSDTCWR</sequence>
<evidence type="ECO:0000256" key="1">
    <source>
        <dbReference type="ARBA" id="ARBA00022603"/>
    </source>
</evidence>
<dbReference type="Pfam" id="PF13649">
    <property type="entry name" value="Methyltransf_25"/>
    <property type="match status" value="1"/>
</dbReference>
<comment type="caution">
    <text evidence="4">The sequence shown here is derived from an EMBL/GenBank/DDBJ whole genome shotgun (WGS) entry which is preliminary data.</text>
</comment>
<dbReference type="GO" id="GO:0032259">
    <property type="term" value="P:methylation"/>
    <property type="evidence" value="ECO:0007669"/>
    <property type="project" value="UniProtKB-KW"/>
</dbReference>
<dbReference type="InterPro" id="IPR029063">
    <property type="entry name" value="SAM-dependent_MTases_sf"/>
</dbReference>
<evidence type="ECO:0000313" key="5">
    <source>
        <dbReference type="Proteomes" id="UP000886858"/>
    </source>
</evidence>
<dbReference type="Proteomes" id="UP000886858">
    <property type="component" value="Unassembled WGS sequence"/>
</dbReference>
<evidence type="ECO:0000256" key="2">
    <source>
        <dbReference type="ARBA" id="ARBA00022679"/>
    </source>
</evidence>
<dbReference type="CDD" id="cd02440">
    <property type="entry name" value="AdoMet_MTases"/>
    <property type="match status" value="1"/>
</dbReference>
<dbReference type="AlphaFoldDB" id="A0A9D2L1A6"/>
<reference evidence="4" key="1">
    <citation type="journal article" date="2021" name="PeerJ">
        <title>Extensive microbial diversity within the chicken gut microbiome revealed by metagenomics and culture.</title>
        <authorList>
            <person name="Gilroy R."/>
            <person name="Ravi A."/>
            <person name="Getino M."/>
            <person name="Pursley I."/>
            <person name="Horton D.L."/>
            <person name="Alikhan N.F."/>
            <person name="Baker D."/>
            <person name="Gharbi K."/>
            <person name="Hall N."/>
            <person name="Watson M."/>
            <person name="Adriaenssens E.M."/>
            <person name="Foster-Nyarko E."/>
            <person name="Jarju S."/>
            <person name="Secka A."/>
            <person name="Antonio M."/>
            <person name="Oren A."/>
            <person name="Chaudhuri R.R."/>
            <person name="La Ragione R."/>
            <person name="Hildebrand F."/>
            <person name="Pallen M.J."/>
        </authorList>
    </citation>
    <scope>NUCLEOTIDE SEQUENCE</scope>
    <source>
        <strain evidence="4">CHK179-7159</strain>
    </source>
</reference>
<gene>
    <name evidence="4" type="ORF">H9717_08515</name>
</gene>